<dbReference type="Proteomes" id="UP000235616">
    <property type="component" value="Unassembled WGS sequence"/>
</dbReference>
<evidence type="ECO:0000256" key="1">
    <source>
        <dbReference type="ARBA" id="ARBA00004141"/>
    </source>
</evidence>
<sequence length="415" mass="42754">MPPLLSLAANLRKRCRALAGWGPGLLVMLADCDAGNVVAAAQSGAQWGIRLLPLLLALAVPLYMVQSLCVRLGIATGRGYGALVRERLGRGWAALAAAALVVAVLSSLVTEFTGIAGIGEMVGVPRAVSLCGAAALLLALVCTGSHERVDRVAMVIGLAELAFFVVAWHARPDWPRLAREAGDWPLGHPQFVYLAAALIGASFNPWMIFYQQAAIVDEQRTSSDDRSARVETALGAVLTQCLTGAVLVAAAASLSSQGAAAGLRNVGEIAAAFFGVAGEQAGRMIFGVGVLGASLVAAIVCSLALAWGLSEVTGHRGSLQTRPHRAPWFYGIYASAIAISAGLVWLEPDLVSVNVAAQVVNALLLPFVIGPLIVLAIVALPAASRLRGAYRWCVCLCAAAVCVAGVAGAVAGWLA</sequence>
<dbReference type="PANTHER" id="PTHR11706">
    <property type="entry name" value="SOLUTE CARRIER PROTEIN FAMILY 11 MEMBER"/>
    <property type="match status" value="1"/>
</dbReference>
<dbReference type="GO" id="GO:0034755">
    <property type="term" value="P:iron ion transmembrane transport"/>
    <property type="evidence" value="ECO:0007669"/>
    <property type="project" value="TreeGrafter"/>
</dbReference>
<feature type="transmembrane region" description="Helical" evidence="7">
    <location>
        <begin position="230"/>
        <end position="254"/>
    </location>
</feature>
<feature type="transmembrane region" description="Helical" evidence="7">
    <location>
        <begin position="358"/>
        <end position="380"/>
    </location>
</feature>
<dbReference type="EMBL" id="PNYA01000009">
    <property type="protein sequence ID" value="PMS20065.1"/>
    <property type="molecule type" value="Genomic_DNA"/>
</dbReference>
<comment type="caution">
    <text evidence="8">The sequence shown here is derived from an EMBL/GenBank/DDBJ whole genome shotgun (WGS) entry which is preliminary data.</text>
</comment>
<protein>
    <submittedName>
        <fullName evidence="8">NRAMP family metal ion transporter</fullName>
    </submittedName>
</protein>
<organism evidence="8 9">
    <name type="scientific">Trinickia dabaoshanensis</name>
    <dbReference type="NCBI Taxonomy" id="564714"/>
    <lineage>
        <taxon>Bacteria</taxon>
        <taxon>Pseudomonadati</taxon>
        <taxon>Pseudomonadota</taxon>
        <taxon>Betaproteobacteria</taxon>
        <taxon>Burkholderiales</taxon>
        <taxon>Burkholderiaceae</taxon>
        <taxon>Trinickia</taxon>
    </lineage>
</organism>
<evidence type="ECO:0000256" key="3">
    <source>
        <dbReference type="ARBA" id="ARBA00022692"/>
    </source>
</evidence>
<dbReference type="Pfam" id="PF01566">
    <property type="entry name" value="Nramp"/>
    <property type="match status" value="1"/>
</dbReference>
<feature type="transmembrane region" description="Helical" evidence="7">
    <location>
        <begin position="121"/>
        <end position="140"/>
    </location>
</feature>
<proteinExistence type="predicted"/>
<feature type="transmembrane region" description="Helical" evidence="7">
    <location>
        <begin position="190"/>
        <end position="209"/>
    </location>
</feature>
<evidence type="ECO:0000256" key="4">
    <source>
        <dbReference type="ARBA" id="ARBA00022847"/>
    </source>
</evidence>
<name>A0A2N7VSD5_9BURK</name>
<evidence type="ECO:0000313" key="8">
    <source>
        <dbReference type="EMBL" id="PMS20065.1"/>
    </source>
</evidence>
<feature type="transmembrane region" description="Helical" evidence="7">
    <location>
        <begin position="91"/>
        <end position="109"/>
    </location>
</feature>
<keyword evidence="2" id="KW-0813">Transport</keyword>
<reference evidence="8 9" key="1">
    <citation type="submission" date="2018-01" db="EMBL/GenBank/DDBJ databases">
        <title>Whole genome analyses suggest that Burkholderia sensu lato contains two further novel genera in the rhizoxinica-symbiotica group Mycetohabitans gen. nov., and Trinickia gen. nov.: implications for the evolution of diazotrophy and nodulation in the Burkholderiaceae.</title>
        <authorList>
            <person name="Estrada-de los Santos P."/>
            <person name="Palmer M."/>
            <person name="Chavez-Ramirez B."/>
            <person name="Beukes C."/>
            <person name="Steenkamp E.T."/>
            <person name="Hirsch A.M."/>
            <person name="Manyaka P."/>
            <person name="Maluk M."/>
            <person name="Lafos M."/>
            <person name="Crook M."/>
            <person name="Gross E."/>
            <person name="Simon M.F."/>
            <person name="Bueno dos Reis Junior F."/>
            <person name="Poole P.S."/>
            <person name="Venter S.N."/>
            <person name="James E.K."/>
        </authorList>
    </citation>
    <scope>NUCLEOTIDE SEQUENCE [LARGE SCALE GENOMIC DNA]</scope>
    <source>
        <strain evidence="8 9">GIMN1.004</strain>
    </source>
</reference>
<keyword evidence="4" id="KW-0769">Symport</keyword>
<keyword evidence="6 7" id="KW-0472">Membrane</keyword>
<dbReference type="OrthoDB" id="9787548at2"/>
<dbReference type="GO" id="GO:0005384">
    <property type="term" value="F:manganese ion transmembrane transporter activity"/>
    <property type="evidence" value="ECO:0007669"/>
    <property type="project" value="TreeGrafter"/>
</dbReference>
<evidence type="ECO:0000256" key="6">
    <source>
        <dbReference type="ARBA" id="ARBA00023136"/>
    </source>
</evidence>
<gene>
    <name evidence="8" type="ORF">C0Z18_11660</name>
</gene>
<keyword evidence="3 7" id="KW-0812">Transmembrane</keyword>
<dbReference type="GO" id="GO:0015293">
    <property type="term" value="F:symporter activity"/>
    <property type="evidence" value="ECO:0007669"/>
    <property type="project" value="UniProtKB-KW"/>
</dbReference>
<comment type="subcellular location">
    <subcellularLocation>
        <location evidence="1">Membrane</location>
        <topology evidence="1">Multi-pass membrane protein</topology>
    </subcellularLocation>
</comment>
<dbReference type="AlphaFoldDB" id="A0A2N7VSD5"/>
<feature type="transmembrane region" description="Helical" evidence="7">
    <location>
        <begin position="152"/>
        <end position="170"/>
    </location>
</feature>
<keyword evidence="9" id="KW-1185">Reference proteome</keyword>
<dbReference type="GO" id="GO:0015086">
    <property type="term" value="F:cadmium ion transmembrane transporter activity"/>
    <property type="evidence" value="ECO:0007669"/>
    <property type="project" value="TreeGrafter"/>
</dbReference>
<dbReference type="InterPro" id="IPR001046">
    <property type="entry name" value="NRAMP_fam"/>
</dbReference>
<dbReference type="RefSeq" id="WP_102645572.1">
    <property type="nucleotide sequence ID" value="NZ_PNYA01000009.1"/>
</dbReference>
<feature type="transmembrane region" description="Helical" evidence="7">
    <location>
        <begin position="284"/>
        <end position="307"/>
    </location>
</feature>
<feature type="transmembrane region" description="Helical" evidence="7">
    <location>
        <begin position="328"/>
        <end position="346"/>
    </location>
</feature>
<keyword evidence="5 7" id="KW-1133">Transmembrane helix</keyword>
<feature type="transmembrane region" description="Helical" evidence="7">
    <location>
        <begin position="392"/>
        <end position="414"/>
    </location>
</feature>
<dbReference type="PANTHER" id="PTHR11706:SF33">
    <property type="entry name" value="NATURAL RESISTANCE-ASSOCIATED MACROPHAGE PROTEIN 2"/>
    <property type="match status" value="1"/>
</dbReference>
<evidence type="ECO:0000256" key="7">
    <source>
        <dbReference type="SAM" id="Phobius"/>
    </source>
</evidence>
<feature type="transmembrane region" description="Helical" evidence="7">
    <location>
        <begin position="49"/>
        <end position="70"/>
    </location>
</feature>
<accession>A0A2N7VSD5</accession>
<dbReference type="GO" id="GO:0005886">
    <property type="term" value="C:plasma membrane"/>
    <property type="evidence" value="ECO:0007669"/>
    <property type="project" value="TreeGrafter"/>
</dbReference>
<evidence type="ECO:0000256" key="5">
    <source>
        <dbReference type="ARBA" id="ARBA00022989"/>
    </source>
</evidence>
<evidence type="ECO:0000256" key="2">
    <source>
        <dbReference type="ARBA" id="ARBA00022448"/>
    </source>
</evidence>
<evidence type="ECO:0000313" key="9">
    <source>
        <dbReference type="Proteomes" id="UP000235616"/>
    </source>
</evidence>